<comment type="caution">
    <text evidence="2">The sequence shown here is derived from an EMBL/GenBank/DDBJ whole genome shotgun (WGS) entry which is preliminary data.</text>
</comment>
<reference evidence="2" key="1">
    <citation type="submission" date="2021-02" db="EMBL/GenBank/DDBJ databases">
        <authorList>
            <person name="Nowell W R."/>
        </authorList>
    </citation>
    <scope>NUCLEOTIDE SEQUENCE</scope>
</reference>
<evidence type="ECO:0000313" key="2">
    <source>
        <dbReference type="EMBL" id="CAF5099019.1"/>
    </source>
</evidence>
<feature type="compositionally biased region" description="Polar residues" evidence="1">
    <location>
        <begin position="40"/>
        <end position="50"/>
    </location>
</feature>
<organism evidence="2 3">
    <name type="scientific">Rotaria socialis</name>
    <dbReference type="NCBI Taxonomy" id="392032"/>
    <lineage>
        <taxon>Eukaryota</taxon>
        <taxon>Metazoa</taxon>
        <taxon>Spiralia</taxon>
        <taxon>Gnathifera</taxon>
        <taxon>Rotifera</taxon>
        <taxon>Eurotatoria</taxon>
        <taxon>Bdelloidea</taxon>
        <taxon>Philodinida</taxon>
        <taxon>Philodinidae</taxon>
        <taxon>Rotaria</taxon>
    </lineage>
</organism>
<gene>
    <name evidence="2" type="ORF">QYT958_LOCUS44737</name>
</gene>
<feature type="non-terminal residue" evidence="2">
    <location>
        <position position="1"/>
    </location>
</feature>
<proteinExistence type="predicted"/>
<evidence type="ECO:0000313" key="3">
    <source>
        <dbReference type="Proteomes" id="UP000663848"/>
    </source>
</evidence>
<name>A0A822EE74_9BILA</name>
<protein>
    <submittedName>
        <fullName evidence="2">Uncharacterized protein</fullName>
    </submittedName>
</protein>
<dbReference type="EMBL" id="CAJOBR010070806">
    <property type="protein sequence ID" value="CAF5099019.1"/>
    <property type="molecule type" value="Genomic_DNA"/>
</dbReference>
<accession>A0A822EE74</accession>
<sequence>TQSSDTRDVMLKQYIEQIYTDLHERIATNHQQHQQDEECSSNTTVVVVTD</sequence>
<dbReference type="Proteomes" id="UP000663848">
    <property type="component" value="Unassembled WGS sequence"/>
</dbReference>
<evidence type="ECO:0000256" key="1">
    <source>
        <dbReference type="SAM" id="MobiDB-lite"/>
    </source>
</evidence>
<feature type="region of interest" description="Disordered" evidence="1">
    <location>
        <begin position="30"/>
        <end position="50"/>
    </location>
</feature>
<dbReference type="AlphaFoldDB" id="A0A822EE74"/>